<dbReference type="RefSeq" id="WP_146486890.1">
    <property type="nucleotide sequence ID" value="NZ_VIGX01000004.1"/>
</dbReference>
<keyword evidence="3" id="KW-1185">Reference proteome</keyword>
<proteinExistence type="predicted"/>
<dbReference type="SUPFAM" id="SSF53474">
    <property type="entry name" value="alpha/beta-Hydrolases"/>
    <property type="match status" value="1"/>
</dbReference>
<dbReference type="InterPro" id="IPR029058">
    <property type="entry name" value="AB_hydrolase_fold"/>
</dbReference>
<sequence>MAEQVLDTRHGPVGATVAGDGPTVLLLHGFLFSRAMWAPQLNALADSGFRGVAIDLLGFGDTAPVASGGEIALHHHAEAAIDVLDLLGAERFAGVGYSMGGQVALELADLAGPRLERLLLSDTFAGLDTPEVRTARLSLADRLETEGTARYGEEFLPAVLGPTTVATRPAVCAQARAMIAAAPPAGAAAALRGRAARRDLSAAAGAFGGDARVVVGAEDVFDGGTLGAGLAAALGTVDLHVLPGTGHSPSLETPELFDPLLGNFLRAAR</sequence>
<evidence type="ECO:0000313" key="3">
    <source>
        <dbReference type="Proteomes" id="UP000319375"/>
    </source>
</evidence>
<dbReference type="InterPro" id="IPR000073">
    <property type="entry name" value="AB_hydrolase_1"/>
</dbReference>
<dbReference type="PANTHER" id="PTHR43798:SF29">
    <property type="entry name" value="AB HYDROLASE-1 DOMAIN-CONTAINING PROTEIN"/>
    <property type="match status" value="1"/>
</dbReference>
<feature type="domain" description="AB hydrolase-1" evidence="1">
    <location>
        <begin position="24"/>
        <end position="257"/>
    </location>
</feature>
<gene>
    <name evidence="2" type="ORF">FK530_10165</name>
</gene>
<dbReference type="AlphaFoldDB" id="A0A5C5S2M1"/>
<evidence type="ECO:0000259" key="1">
    <source>
        <dbReference type="Pfam" id="PF12697"/>
    </source>
</evidence>
<reference evidence="2 3" key="1">
    <citation type="submission" date="2019-06" db="EMBL/GenBank/DDBJ databases">
        <title>Tsukamurella conjunctivitidis sp. nov., Tsukamurella assacharolytica sp. nov. and Tsukamurella sputae sp. nov. isolated from patients with conjunctivitis, bacteraemia (lymphoma) and respiratory infection (sputum) in Hong Kong.</title>
        <authorList>
            <person name="Teng J.L.L."/>
            <person name="Lee H.H."/>
            <person name="Fong J.Y.H."/>
            <person name="Fok K.M.N."/>
            <person name="Lau S.K.P."/>
            <person name="Woo P.C.Y."/>
        </authorList>
    </citation>
    <scope>NUCLEOTIDE SEQUENCE [LARGE SCALE GENOMIC DNA]</scope>
    <source>
        <strain evidence="2 3">HKU72</strain>
    </source>
</reference>
<dbReference type="EMBL" id="VIGX01000004">
    <property type="protein sequence ID" value="TWS29162.1"/>
    <property type="molecule type" value="Genomic_DNA"/>
</dbReference>
<organism evidence="2 3">
    <name type="scientific">Tsukamurella conjunctivitidis</name>
    <dbReference type="NCBI Taxonomy" id="2592068"/>
    <lineage>
        <taxon>Bacteria</taxon>
        <taxon>Bacillati</taxon>
        <taxon>Actinomycetota</taxon>
        <taxon>Actinomycetes</taxon>
        <taxon>Mycobacteriales</taxon>
        <taxon>Tsukamurellaceae</taxon>
        <taxon>Tsukamurella</taxon>
    </lineage>
</organism>
<dbReference type="Proteomes" id="UP000319375">
    <property type="component" value="Unassembled WGS sequence"/>
</dbReference>
<dbReference type="InterPro" id="IPR050266">
    <property type="entry name" value="AB_hydrolase_sf"/>
</dbReference>
<dbReference type="Pfam" id="PF12697">
    <property type="entry name" value="Abhydrolase_6"/>
    <property type="match status" value="1"/>
</dbReference>
<keyword evidence="2" id="KW-0378">Hydrolase</keyword>
<dbReference type="Gene3D" id="3.40.50.1820">
    <property type="entry name" value="alpha/beta hydrolase"/>
    <property type="match status" value="1"/>
</dbReference>
<dbReference type="PANTHER" id="PTHR43798">
    <property type="entry name" value="MONOACYLGLYCEROL LIPASE"/>
    <property type="match status" value="1"/>
</dbReference>
<dbReference type="OrthoDB" id="9785847at2"/>
<dbReference type="GO" id="GO:0016787">
    <property type="term" value="F:hydrolase activity"/>
    <property type="evidence" value="ECO:0007669"/>
    <property type="project" value="UniProtKB-KW"/>
</dbReference>
<accession>A0A5C5S2M1</accession>
<comment type="caution">
    <text evidence="2">The sequence shown here is derived from an EMBL/GenBank/DDBJ whole genome shotgun (WGS) entry which is preliminary data.</text>
</comment>
<name>A0A5C5S2M1_9ACTN</name>
<evidence type="ECO:0000313" key="2">
    <source>
        <dbReference type="EMBL" id="TWS29162.1"/>
    </source>
</evidence>
<protein>
    <submittedName>
        <fullName evidence="2">Alpha/beta fold hydrolase</fullName>
    </submittedName>
</protein>